<gene>
    <name evidence="1" type="ORF">RSO01_22130</name>
</gene>
<organism evidence="1 2">
    <name type="scientific">Reyranella soli</name>
    <dbReference type="NCBI Taxonomy" id="1230389"/>
    <lineage>
        <taxon>Bacteria</taxon>
        <taxon>Pseudomonadati</taxon>
        <taxon>Pseudomonadota</taxon>
        <taxon>Alphaproteobacteria</taxon>
        <taxon>Hyphomicrobiales</taxon>
        <taxon>Reyranellaceae</taxon>
        <taxon>Reyranella</taxon>
    </lineage>
</organism>
<proteinExistence type="predicted"/>
<accession>A0A512N7U5</accession>
<dbReference type="Proteomes" id="UP000321058">
    <property type="component" value="Unassembled WGS sequence"/>
</dbReference>
<comment type="caution">
    <text evidence="1">The sequence shown here is derived from an EMBL/GenBank/DDBJ whole genome shotgun (WGS) entry which is preliminary data.</text>
</comment>
<sequence length="109" mass="12385">MTTLEELLRVHERLTTVHVERWVARGLLRPSADGQDWVFEPVDVARARLLADLTGDLGFDEEAVETVVDLLDQVHTLRRQLHQLGLAIGQQPTQTREAIAVALKDLRER</sequence>
<protein>
    <recommendedName>
        <fullName evidence="3">HTH merR-type domain-containing protein</fullName>
    </recommendedName>
</protein>
<evidence type="ECO:0000313" key="2">
    <source>
        <dbReference type="Proteomes" id="UP000321058"/>
    </source>
</evidence>
<dbReference type="Gene3D" id="1.10.1660.10">
    <property type="match status" value="1"/>
</dbReference>
<evidence type="ECO:0008006" key="3">
    <source>
        <dbReference type="Google" id="ProtNLM"/>
    </source>
</evidence>
<dbReference type="EMBL" id="BKAJ01000033">
    <property type="protein sequence ID" value="GEP55047.1"/>
    <property type="molecule type" value="Genomic_DNA"/>
</dbReference>
<evidence type="ECO:0000313" key="1">
    <source>
        <dbReference type="EMBL" id="GEP55047.1"/>
    </source>
</evidence>
<dbReference type="RefSeq" id="WP_147149150.1">
    <property type="nucleotide sequence ID" value="NZ_BKAJ01000033.1"/>
</dbReference>
<dbReference type="OrthoDB" id="9800876at2"/>
<reference evidence="1 2" key="1">
    <citation type="submission" date="2019-07" db="EMBL/GenBank/DDBJ databases">
        <title>Whole genome shotgun sequence of Reyranella soli NBRC 108950.</title>
        <authorList>
            <person name="Hosoyama A."/>
            <person name="Uohara A."/>
            <person name="Ohji S."/>
            <person name="Ichikawa N."/>
        </authorList>
    </citation>
    <scope>NUCLEOTIDE SEQUENCE [LARGE SCALE GENOMIC DNA]</scope>
    <source>
        <strain evidence="1 2">NBRC 108950</strain>
    </source>
</reference>
<dbReference type="Pfam" id="PF13591">
    <property type="entry name" value="MerR_2"/>
    <property type="match status" value="1"/>
</dbReference>
<name>A0A512N7U5_9HYPH</name>
<keyword evidence="2" id="KW-1185">Reference proteome</keyword>
<dbReference type="AlphaFoldDB" id="A0A512N7U5"/>